<gene>
    <name evidence="2" type="ORF">BU14_0022s0070</name>
</gene>
<protein>
    <recommendedName>
        <fullName evidence="4">Chitin-binding type-4 domain-containing protein</fullName>
    </recommendedName>
</protein>
<evidence type="ECO:0000313" key="2">
    <source>
        <dbReference type="EMBL" id="OSX81350.1"/>
    </source>
</evidence>
<dbReference type="Proteomes" id="UP000218209">
    <property type="component" value="Unassembled WGS sequence"/>
</dbReference>
<dbReference type="AlphaFoldDB" id="A0A1X6PKJ9"/>
<evidence type="ECO:0000256" key="1">
    <source>
        <dbReference type="SAM" id="SignalP"/>
    </source>
</evidence>
<dbReference type="EMBL" id="KV918763">
    <property type="protein sequence ID" value="OSX81350.1"/>
    <property type="molecule type" value="Genomic_DNA"/>
</dbReference>
<keyword evidence="3" id="KW-1185">Reference proteome</keyword>
<evidence type="ECO:0000313" key="3">
    <source>
        <dbReference type="Proteomes" id="UP000218209"/>
    </source>
</evidence>
<keyword evidence="1" id="KW-0732">Signal</keyword>
<sequence>MITRRHAVAAAATALLLTAAATLLAGGAAPAAAHSTIAWPRPSRNTDCTDVPGRSGPGLCTGRGNTACPRTRNPWEAGRNFRRPGAVLRRGQSVTLRYMKNNHGPVGFVRWSLVPAKLHYDVAAHARFAFWWNCWGSGFRRCHRRGNPRGCGSDRKKEAWSPRVTIPTSIPDGNYILGFVWYGGGGENFGRLRFAAYWSCSFVVIRGGRQTRSWTPRFVPVTGRKDPKLRGGPWQQNNQCLSGVDRLGVCDKATPACKRRRVTFMKPFEFRGRHRPPPLTTQMYLQARK</sequence>
<dbReference type="InterPro" id="IPR006311">
    <property type="entry name" value="TAT_signal"/>
</dbReference>
<evidence type="ECO:0008006" key="4">
    <source>
        <dbReference type="Google" id="ProtNLM"/>
    </source>
</evidence>
<reference evidence="2 3" key="1">
    <citation type="submission" date="2017-03" db="EMBL/GenBank/DDBJ databases">
        <title>WGS assembly of Porphyra umbilicalis.</title>
        <authorList>
            <person name="Brawley S.H."/>
            <person name="Blouin N.A."/>
            <person name="Ficko-Blean E."/>
            <person name="Wheeler G.L."/>
            <person name="Lohr M."/>
            <person name="Goodson H.V."/>
            <person name="Jenkins J.W."/>
            <person name="Blaby-Haas C.E."/>
            <person name="Helliwell K.E."/>
            <person name="Chan C."/>
            <person name="Marriage T."/>
            <person name="Bhattacharya D."/>
            <person name="Klein A.S."/>
            <person name="Badis Y."/>
            <person name="Brodie J."/>
            <person name="Cao Y."/>
            <person name="Collen J."/>
            <person name="Dittami S.M."/>
            <person name="Gachon C.M."/>
            <person name="Green B.R."/>
            <person name="Karpowicz S."/>
            <person name="Kim J.W."/>
            <person name="Kudahl U."/>
            <person name="Lin S."/>
            <person name="Michel G."/>
            <person name="Mittag M."/>
            <person name="Olson B.J."/>
            <person name="Pangilinan J."/>
            <person name="Peng Y."/>
            <person name="Qiu H."/>
            <person name="Shu S."/>
            <person name="Singer J.T."/>
            <person name="Smith A.G."/>
            <person name="Sprecher B.N."/>
            <person name="Wagner V."/>
            <person name="Wang W."/>
            <person name="Wang Z.-Y."/>
            <person name="Yan J."/>
            <person name="Yarish C."/>
            <person name="Zoeuner-Riek S."/>
            <person name="Zhuang Y."/>
            <person name="Zou Y."/>
            <person name="Lindquist E.A."/>
            <person name="Grimwood J."/>
            <person name="Barry K."/>
            <person name="Rokhsar D.S."/>
            <person name="Schmutz J."/>
            <person name="Stiller J.W."/>
            <person name="Grossman A.R."/>
            <person name="Prochnik S.E."/>
        </authorList>
    </citation>
    <scope>NUCLEOTIDE SEQUENCE [LARGE SCALE GENOMIC DNA]</scope>
    <source>
        <strain evidence="2">4086291</strain>
    </source>
</reference>
<feature type="signal peptide" evidence="1">
    <location>
        <begin position="1"/>
        <end position="33"/>
    </location>
</feature>
<feature type="chain" id="PRO_5012959496" description="Chitin-binding type-4 domain-containing protein" evidence="1">
    <location>
        <begin position="34"/>
        <end position="289"/>
    </location>
</feature>
<organism evidence="2 3">
    <name type="scientific">Porphyra umbilicalis</name>
    <name type="common">Purple laver</name>
    <name type="synonym">Red alga</name>
    <dbReference type="NCBI Taxonomy" id="2786"/>
    <lineage>
        <taxon>Eukaryota</taxon>
        <taxon>Rhodophyta</taxon>
        <taxon>Bangiophyceae</taxon>
        <taxon>Bangiales</taxon>
        <taxon>Bangiaceae</taxon>
        <taxon>Porphyra</taxon>
    </lineage>
</organism>
<proteinExistence type="predicted"/>
<accession>A0A1X6PKJ9</accession>
<dbReference type="OrthoDB" id="2342176at2759"/>
<name>A0A1X6PKJ9_PORUM</name>
<dbReference type="PROSITE" id="PS51318">
    <property type="entry name" value="TAT"/>
    <property type="match status" value="1"/>
</dbReference>